<comment type="subcellular location">
    <subcellularLocation>
        <location evidence="2">Cell junction</location>
        <location evidence="2">Adherens junction</location>
    </subcellularLocation>
    <subcellularLocation>
        <location evidence="3">Cell membrane</location>
        <topology evidence="3">Multi-pass membrane protein</topology>
    </subcellularLocation>
    <subcellularLocation>
        <location evidence="1">Cytoplasm</location>
    </subcellularLocation>
</comment>
<keyword evidence="9 14" id="KW-1133">Transmembrane helix</keyword>
<proteinExistence type="inferred from homology"/>
<evidence type="ECO:0000256" key="14">
    <source>
        <dbReference type="SAM" id="Phobius"/>
    </source>
</evidence>
<evidence type="ECO:0000256" key="9">
    <source>
        <dbReference type="ARBA" id="ARBA00022989"/>
    </source>
</evidence>
<dbReference type="EMBL" id="JABFTP020000021">
    <property type="protein sequence ID" value="KAL3267967.1"/>
    <property type="molecule type" value="Genomic_DNA"/>
</dbReference>
<comment type="caution">
    <text evidence="15">The sequence shown here is derived from an EMBL/GenBank/DDBJ whole genome shotgun (WGS) entry which is preliminary data.</text>
</comment>
<keyword evidence="10 14" id="KW-0472">Membrane</keyword>
<evidence type="ECO:0000256" key="3">
    <source>
        <dbReference type="ARBA" id="ARBA00004651"/>
    </source>
</evidence>
<evidence type="ECO:0000256" key="7">
    <source>
        <dbReference type="ARBA" id="ARBA00022692"/>
    </source>
</evidence>
<dbReference type="PANTHER" id="PTHR19282">
    <property type="entry name" value="TETRASPANIN"/>
    <property type="match status" value="1"/>
</dbReference>
<keyword evidence="6" id="KW-0963">Cytoplasm</keyword>
<dbReference type="InterPro" id="IPR008952">
    <property type="entry name" value="Tetraspanin_EC2_sf"/>
</dbReference>
<dbReference type="GO" id="GO:0046930">
    <property type="term" value="C:pore complex"/>
    <property type="evidence" value="ECO:0007669"/>
    <property type="project" value="UniProtKB-ARBA"/>
</dbReference>
<reference evidence="15 16" key="1">
    <citation type="journal article" date="2021" name="BMC Biol.">
        <title>Horizontally acquired antibacterial genes associated with adaptive radiation of ladybird beetles.</title>
        <authorList>
            <person name="Li H.S."/>
            <person name="Tang X.F."/>
            <person name="Huang Y.H."/>
            <person name="Xu Z.Y."/>
            <person name="Chen M.L."/>
            <person name="Du X.Y."/>
            <person name="Qiu B.Y."/>
            <person name="Chen P.T."/>
            <person name="Zhang W."/>
            <person name="Slipinski A."/>
            <person name="Escalona H.E."/>
            <person name="Waterhouse R.M."/>
            <person name="Zwick A."/>
            <person name="Pang H."/>
        </authorList>
    </citation>
    <scope>NUCLEOTIDE SEQUENCE [LARGE SCALE GENOMIC DNA]</scope>
    <source>
        <strain evidence="15">SYSU2018</strain>
    </source>
</reference>
<feature type="transmembrane region" description="Helical" evidence="14">
    <location>
        <begin position="69"/>
        <end position="93"/>
    </location>
</feature>
<evidence type="ECO:0000256" key="8">
    <source>
        <dbReference type="ARBA" id="ARBA00022949"/>
    </source>
</evidence>
<dbReference type="GO" id="GO:0019899">
    <property type="term" value="F:enzyme binding"/>
    <property type="evidence" value="ECO:0007669"/>
    <property type="project" value="UniProtKB-ARBA"/>
</dbReference>
<feature type="transmembrane region" description="Helical" evidence="14">
    <location>
        <begin position="105"/>
        <end position="127"/>
    </location>
</feature>
<evidence type="ECO:0000256" key="4">
    <source>
        <dbReference type="ARBA" id="ARBA00006840"/>
    </source>
</evidence>
<dbReference type="Proteomes" id="UP001516400">
    <property type="component" value="Unassembled WGS sequence"/>
</dbReference>
<dbReference type="Pfam" id="PF00335">
    <property type="entry name" value="Tetraspanin"/>
    <property type="match status" value="1"/>
</dbReference>
<dbReference type="SUPFAM" id="SSF48652">
    <property type="entry name" value="Tetraspanin"/>
    <property type="match status" value="1"/>
</dbReference>
<dbReference type="InterPro" id="IPR018503">
    <property type="entry name" value="Tetraspanin_CS"/>
</dbReference>
<keyword evidence="11" id="KW-1015">Disulfide bond</keyword>
<dbReference type="GO" id="GO:0072659">
    <property type="term" value="P:protein localization to plasma membrane"/>
    <property type="evidence" value="ECO:0007669"/>
    <property type="project" value="UniProtKB-ARBA"/>
</dbReference>
<dbReference type="CDD" id="cd03158">
    <property type="entry name" value="penumbra_like_LEL"/>
    <property type="match status" value="1"/>
</dbReference>
<evidence type="ECO:0000256" key="6">
    <source>
        <dbReference type="ARBA" id="ARBA00022490"/>
    </source>
</evidence>
<keyword evidence="8" id="KW-0965">Cell junction</keyword>
<evidence type="ECO:0000256" key="2">
    <source>
        <dbReference type="ARBA" id="ARBA00004536"/>
    </source>
</evidence>
<organism evidence="15 16">
    <name type="scientific">Cryptolaemus montrouzieri</name>
    <dbReference type="NCBI Taxonomy" id="559131"/>
    <lineage>
        <taxon>Eukaryota</taxon>
        <taxon>Metazoa</taxon>
        <taxon>Ecdysozoa</taxon>
        <taxon>Arthropoda</taxon>
        <taxon>Hexapoda</taxon>
        <taxon>Insecta</taxon>
        <taxon>Pterygota</taxon>
        <taxon>Neoptera</taxon>
        <taxon>Endopterygota</taxon>
        <taxon>Coleoptera</taxon>
        <taxon>Polyphaga</taxon>
        <taxon>Cucujiformia</taxon>
        <taxon>Coccinelloidea</taxon>
        <taxon>Coccinellidae</taxon>
        <taxon>Scymninae</taxon>
        <taxon>Scymnini</taxon>
        <taxon>Cryptolaemus</taxon>
    </lineage>
</organism>
<dbReference type="Gene3D" id="1.10.1450.10">
    <property type="entry name" value="Tetraspanin"/>
    <property type="match status" value="1"/>
</dbReference>
<evidence type="ECO:0000256" key="10">
    <source>
        <dbReference type="ARBA" id="ARBA00023136"/>
    </source>
</evidence>
<evidence type="ECO:0000256" key="11">
    <source>
        <dbReference type="ARBA" id="ARBA00023157"/>
    </source>
</evidence>
<dbReference type="PRINTS" id="PR00259">
    <property type="entry name" value="TMFOUR"/>
</dbReference>
<evidence type="ECO:0000313" key="16">
    <source>
        <dbReference type="Proteomes" id="UP001516400"/>
    </source>
</evidence>
<evidence type="ECO:0000313" key="15">
    <source>
        <dbReference type="EMBL" id="KAL3267967.1"/>
    </source>
</evidence>
<dbReference type="GO" id="GO:0065003">
    <property type="term" value="P:protein-containing complex assembly"/>
    <property type="evidence" value="ECO:0007669"/>
    <property type="project" value="UniProtKB-ARBA"/>
</dbReference>
<dbReference type="GO" id="GO:0005737">
    <property type="term" value="C:cytoplasm"/>
    <property type="evidence" value="ECO:0007669"/>
    <property type="project" value="UniProtKB-SubCell"/>
</dbReference>
<protein>
    <recommendedName>
        <fullName evidence="13">Tetraspanin-33</fullName>
    </recommendedName>
</protein>
<dbReference type="FunFam" id="1.10.1450.10:FF:000007">
    <property type="entry name" value="Tetraspanin"/>
    <property type="match status" value="1"/>
</dbReference>
<keyword evidence="12" id="KW-0325">Glycoprotein</keyword>
<dbReference type="AlphaFoldDB" id="A0ABD2MNM1"/>
<dbReference type="PANTHER" id="PTHR19282:SF489">
    <property type="entry name" value="TETRASPANIN-RELATED"/>
    <property type="match status" value="1"/>
</dbReference>
<feature type="transmembrane region" description="Helical" evidence="14">
    <location>
        <begin position="27"/>
        <end position="49"/>
    </location>
</feature>
<evidence type="ECO:0000256" key="12">
    <source>
        <dbReference type="ARBA" id="ARBA00023180"/>
    </source>
</evidence>
<gene>
    <name evidence="15" type="ORF">HHI36_007104</name>
</gene>
<name>A0ABD2MNM1_9CUCU</name>
<keyword evidence="7 14" id="KW-0812">Transmembrane</keyword>
<accession>A0ABD2MNM1</accession>
<keyword evidence="16" id="KW-1185">Reference proteome</keyword>
<evidence type="ECO:0000256" key="5">
    <source>
        <dbReference type="ARBA" id="ARBA00022475"/>
    </source>
</evidence>
<dbReference type="GO" id="GO:0005886">
    <property type="term" value="C:plasma membrane"/>
    <property type="evidence" value="ECO:0007669"/>
    <property type="project" value="UniProtKB-SubCell"/>
</dbReference>
<evidence type="ECO:0000256" key="1">
    <source>
        <dbReference type="ARBA" id="ARBA00004496"/>
    </source>
</evidence>
<dbReference type="GO" id="GO:0051604">
    <property type="term" value="P:protein maturation"/>
    <property type="evidence" value="ECO:0007669"/>
    <property type="project" value="UniProtKB-ARBA"/>
</dbReference>
<evidence type="ECO:0000256" key="13">
    <source>
        <dbReference type="ARBA" id="ARBA00040369"/>
    </source>
</evidence>
<comment type="similarity">
    <text evidence="4">Belongs to the tetraspanin (TM4SF) family.</text>
</comment>
<dbReference type="GO" id="GO:0005912">
    <property type="term" value="C:adherens junction"/>
    <property type="evidence" value="ECO:0007669"/>
    <property type="project" value="UniProtKB-SubCell"/>
</dbReference>
<dbReference type="InterPro" id="IPR018499">
    <property type="entry name" value="Tetraspanin/Peripherin"/>
</dbReference>
<keyword evidence="5" id="KW-1003">Cell membrane</keyword>
<sequence length="321" mass="36609">MYPNRRPRDYRRPPISNFTYISSCVKYLIFVLNFVFWLFGGLLIGIGLFAFVEKWQVTGWVKIDTFYDVILNISLVMIIMGIIVFIVSFAGCIGALRENTCLLNFYSLCLLIFFLLEMGVAVVGFVFPHTMESVLEENFTDKIIHTYRDDLDLQNFIDFAQQEFRCCGLSTEGFHDWAKNEYFNCSSPSVEHCGVPYSCCINSTDISSRLVNIMCGYGVQNLSVAEANKKVWTSGCIEIVRSWAERNLYTIGGIALGIALSQLLVIYLAKTLESQIELQKSRWVGYIFMVQRRKGILLLAKIIESEAPAGLSLQRNLYCYT</sequence>
<dbReference type="PROSITE" id="PS00421">
    <property type="entry name" value="TM4_1"/>
    <property type="match status" value="1"/>
</dbReference>